<keyword evidence="3" id="KW-0862">Zinc</keyword>
<organism evidence="7 8">
    <name type="scientific">Tepidibacter hydrothermalis</name>
    <dbReference type="NCBI Taxonomy" id="3036126"/>
    <lineage>
        <taxon>Bacteria</taxon>
        <taxon>Bacillati</taxon>
        <taxon>Bacillota</taxon>
        <taxon>Clostridia</taxon>
        <taxon>Peptostreptococcales</taxon>
        <taxon>Peptostreptococcaceae</taxon>
        <taxon>Tepidibacter</taxon>
    </lineage>
</organism>
<evidence type="ECO:0000313" key="8">
    <source>
        <dbReference type="Proteomes" id="UP001222800"/>
    </source>
</evidence>
<dbReference type="InterPro" id="IPR043135">
    <property type="entry name" value="Fur_C"/>
</dbReference>
<reference evidence="7 8" key="1">
    <citation type="submission" date="2023-03" db="EMBL/GenBank/DDBJ databases">
        <title>Complete genome sequence of Tepidibacter sp. SWIR-1, isolated from a deep-sea hydrothermal vent.</title>
        <authorList>
            <person name="Li X."/>
        </authorList>
    </citation>
    <scope>NUCLEOTIDE SEQUENCE [LARGE SCALE GENOMIC DNA]</scope>
    <source>
        <strain evidence="7 8">SWIR-1</strain>
    </source>
</reference>
<evidence type="ECO:0000256" key="5">
    <source>
        <dbReference type="ARBA" id="ARBA00023125"/>
    </source>
</evidence>
<dbReference type="InterPro" id="IPR036388">
    <property type="entry name" value="WH-like_DNA-bd_sf"/>
</dbReference>
<dbReference type="Pfam" id="PF01475">
    <property type="entry name" value="FUR"/>
    <property type="match status" value="1"/>
</dbReference>
<protein>
    <submittedName>
        <fullName evidence="7">Transcriptional repressor</fullName>
    </submittedName>
</protein>
<dbReference type="PANTHER" id="PTHR33202:SF8">
    <property type="entry name" value="PEROXIDE-RESPONSIVE REPRESSOR PERR"/>
    <property type="match status" value="1"/>
</dbReference>
<name>A0ABY8EEQ3_9FIRM</name>
<dbReference type="CDD" id="cd07153">
    <property type="entry name" value="Fur_like"/>
    <property type="match status" value="1"/>
</dbReference>
<dbReference type="InterPro" id="IPR036390">
    <property type="entry name" value="WH_DNA-bd_sf"/>
</dbReference>
<evidence type="ECO:0000313" key="7">
    <source>
        <dbReference type="EMBL" id="WFD10069.1"/>
    </source>
</evidence>
<gene>
    <name evidence="7" type="ORF">P4S50_17085</name>
</gene>
<dbReference type="EMBL" id="CP120733">
    <property type="protein sequence ID" value="WFD10069.1"/>
    <property type="molecule type" value="Genomic_DNA"/>
</dbReference>
<dbReference type="PANTHER" id="PTHR33202">
    <property type="entry name" value="ZINC UPTAKE REGULATION PROTEIN"/>
    <property type="match status" value="1"/>
</dbReference>
<evidence type="ECO:0000256" key="2">
    <source>
        <dbReference type="ARBA" id="ARBA00022491"/>
    </source>
</evidence>
<accession>A0ABY8EEQ3</accession>
<keyword evidence="8" id="KW-1185">Reference proteome</keyword>
<dbReference type="InterPro" id="IPR002481">
    <property type="entry name" value="FUR"/>
</dbReference>
<comment type="similarity">
    <text evidence="1">Belongs to the Fur family.</text>
</comment>
<dbReference type="Proteomes" id="UP001222800">
    <property type="component" value="Chromosome"/>
</dbReference>
<keyword evidence="5" id="KW-0238">DNA-binding</keyword>
<evidence type="ECO:0000256" key="4">
    <source>
        <dbReference type="ARBA" id="ARBA00023015"/>
    </source>
</evidence>
<keyword evidence="6" id="KW-0804">Transcription</keyword>
<keyword evidence="2" id="KW-0678">Repressor</keyword>
<dbReference type="Gene3D" id="3.30.1490.190">
    <property type="match status" value="1"/>
</dbReference>
<evidence type="ECO:0000256" key="3">
    <source>
        <dbReference type="ARBA" id="ARBA00022833"/>
    </source>
</evidence>
<evidence type="ECO:0000256" key="1">
    <source>
        <dbReference type="ARBA" id="ARBA00007957"/>
    </source>
</evidence>
<proteinExistence type="inferred from homology"/>
<dbReference type="Gene3D" id="1.10.10.10">
    <property type="entry name" value="Winged helix-like DNA-binding domain superfamily/Winged helix DNA-binding domain"/>
    <property type="match status" value="1"/>
</dbReference>
<dbReference type="RefSeq" id="WP_277732046.1">
    <property type="nucleotide sequence ID" value="NZ_CP120733.1"/>
</dbReference>
<dbReference type="SUPFAM" id="SSF46785">
    <property type="entry name" value="Winged helix' DNA-binding domain"/>
    <property type="match status" value="1"/>
</dbReference>
<keyword evidence="4" id="KW-0805">Transcription regulation</keyword>
<sequence length="144" mass="16844">MNKEFLSIKKLIETKGYKFTIQKRIILEELFSADIHLTAKEIYSKVKNKNIGLATIYRTMNLFTSIGIVKEIHADGMSYYELKMYSKKPLHIHFKCIKCNRIIDVDNTGVEIKYLKLNREIEESKKLQIHDANIMLIGLCDKCK</sequence>
<evidence type="ECO:0000256" key="6">
    <source>
        <dbReference type="ARBA" id="ARBA00023163"/>
    </source>
</evidence>